<evidence type="ECO:0000256" key="1">
    <source>
        <dbReference type="SAM" id="SignalP"/>
    </source>
</evidence>
<gene>
    <name evidence="2" type="ORF">GCM10010411_73370</name>
</gene>
<sequence length="137" mass="14783">MRIRPKVGLTRTSIIAAAVGAATLMVTAVPAESAPLRNRCIQGGPSMMGGEGCFESYGDVFNADDWVSNGRRIVVKWETDYGDRGTCHDAGGEAGPGNYCNANLRESGRVRIQVVERNGAEGPDYYPGPWSSWWSID</sequence>
<accession>A0ABP6CQ74</accession>
<dbReference type="Proteomes" id="UP001501509">
    <property type="component" value="Unassembled WGS sequence"/>
</dbReference>
<feature type="signal peptide" evidence="1">
    <location>
        <begin position="1"/>
        <end position="33"/>
    </location>
</feature>
<protein>
    <recommendedName>
        <fullName evidence="4">Secreted protein</fullName>
    </recommendedName>
</protein>
<feature type="chain" id="PRO_5045904780" description="Secreted protein" evidence="1">
    <location>
        <begin position="34"/>
        <end position="137"/>
    </location>
</feature>
<dbReference type="EMBL" id="BAAATD010000012">
    <property type="protein sequence ID" value="GAA2625868.1"/>
    <property type="molecule type" value="Genomic_DNA"/>
</dbReference>
<reference evidence="3" key="1">
    <citation type="journal article" date="2019" name="Int. J. Syst. Evol. Microbiol.">
        <title>The Global Catalogue of Microorganisms (GCM) 10K type strain sequencing project: providing services to taxonomists for standard genome sequencing and annotation.</title>
        <authorList>
            <consortium name="The Broad Institute Genomics Platform"/>
            <consortium name="The Broad Institute Genome Sequencing Center for Infectious Disease"/>
            <person name="Wu L."/>
            <person name="Ma J."/>
        </authorList>
    </citation>
    <scope>NUCLEOTIDE SEQUENCE [LARGE SCALE GENOMIC DNA]</scope>
    <source>
        <strain evidence="3">JCM 6833</strain>
    </source>
</reference>
<keyword evidence="3" id="KW-1185">Reference proteome</keyword>
<comment type="caution">
    <text evidence="2">The sequence shown here is derived from an EMBL/GenBank/DDBJ whole genome shotgun (WGS) entry which is preliminary data.</text>
</comment>
<evidence type="ECO:0008006" key="4">
    <source>
        <dbReference type="Google" id="ProtNLM"/>
    </source>
</evidence>
<evidence type="ECO:0000313" key="3">
    <source>
        <dbReference type="Proteomes" id="UP001501509"/>
    </source>
</evidence>
<organism evidence="2 3">
    <name type="scientific">Actinomadura fulvescens</name>
    <dbReference type="NCBI Taxonomy" id="46160"/>
    <lineage>
        <taxon>Bacteria</taxon>
        <taxon>Bacillati</taxon>
        <taxon>Actinomycetota</taxon>
        <taxon>Actinomycetes</taxon>
        <taxon>Streptosporangiales</taxon>
        <taxon>Thermomonosporaceae</taxon>
        <taxon>Actinomadura</taxon>
    </lineage>
</organism>
<name>A0ABP6CQ74_9ACTN</name>
<keyword evidence="1" id="KW-0732">Signal</keyword>
<proteinExistence type="predicted"/>
<evidence type="ECO:0000313" key="2">
    <source>
        <dbReference type="EMBL" id="GAA2625868.1"/>
    </source>
</evidence>